<dbReference type="SUPFAM" id="SSF53271">
    <property type="entry name" value="PRTase-like"/>
    <property type="match status" value="1"/>
</dbReference>
<keyword evidence="2" id="KW-0808">Transferase</keyword>
<dbReference type="GeneID" id="301303984"/>
<name>A0A0D0X301_9ACTN</name>
<dbReference type="GO" id="GO:0016757">
    <property type="term" value="F:glycosyltransferase activity"/>
    <property type="evidence" value="ECO:0007669"/>
    <property type="project" value="UniProtKB-KW"/>
</dbReference>
<protein>
    <submittedName>
        <fullName evidence="2">Phosphoribosyltransferase</fullName>
    </submittedName>
</protein>
<proteinExistence type="inferred from homology"/>
<evidence type="ECO:0000313" key="3">
    <source>
        <dbReference type="Proteomes" id="UP000032254"/>
    </source>
</evidence>
<dbReference type="EMBL" id="JXSX01000001">
    <property type="protein sequence ID" value="KIR65294.1"/>
    <property type="molecule type" value="Genomic_DNA"/>
</dbReference>
<dbReference type="InterPro" id="IPR029057">
    <property type="entry name" value="PRTase-like"/>
</dbReference>
<dbReference type="Gene3D" id="3.40.50.2020">
    <property type="match status" value="1"/>
</dbReference>
<keyword evidence="3" id="KW-1185">Reference proteome</keyword>
<dbReference type="RefSeq" id="WP_043962068.1">
    <property type="nucleotide sequence ID" value="NZ_JXSX01000001.1"/>
</dbReference>
<dbReference type="InterPro" id="IPR000836">
    <property type="entry name" value="PRTase_dom"/>
</dbReference>
<reference evidence="2 3" key="1">
    <citation type="submission" date="2015-01" db="EMBL/GenBank/DDBJ databases">
        <title>Sequencing and annotation of Micromonospora carbonacea strain JXNU-1 genome.</title>
        <authorList>
            <person name="Long Z."/>
            <person name="Huang Y."/>
            <person name="Jiang Y."/>
        </authorList>
    </citation>
    <scope>NUCLEOTIDE SEQUENCE [LARGE SCALE GENOMIC DNA]</scope>
    <source>
        <strain evidence="2 3">JXNU-1</strain>
    </source>
</reference>
<sequence length="234" mass="23970">MRLWADLTDLVLPVECAGCRQHRAARHGFCPGCVAALAALRPRPVRPTPAPPGLPPCVALGPYGGALREALLAYKERGRHGLARPLGGLLAEVVAGAVGAARPVLLVPVPDTAAAARARYGDHLGRLARHAAVRLTGAGWPARVVRPLRALPRPDSATLDSAGRARAAESAFRARPGVAAPPARAGSPPPVVVLLDDIVTTGVTLAAAARVLTATGLSPSVAAVLAATEKRRLP</sequence>
<dbReference type="PATRIC" id="fig|47853.6.peg.1594"/>
<keyword evidence="2" id="KW-0328">Glycosyltransferase</keyword>
<dbReference type="OrthoDB" id="5244859at2"/>
<dbReference type="Proteomes" id="UP000032254">
    <property type="component" value="Unassembled WGS sequence"/>
</dbReference>
<dbReference type="CDD" id="cd06223">
    <property type="entry name" value="PRTases_typeI"/>
    <property type="match status" value="1"/>
</dbReference>
<gene>
    <name evidence="2" type="ORF">TK50_07490</name>
</gene>
<dbReference type="PANTHER" id="PTHR47505">
    <property type="entry name" value="DNA UTILIZATION PROTEIN YHGH"/>
    <property type="match status" value="1"/>
</dbReference>
<dbReference type="PANTHER" id="PTHR47505:SF1">
    <property type="entry name" value="DNA UTILIZATION PROTEIN YHGH"/>
    <property type="match status" value="1"/>
</dbReference>
<comment type="similarity">
    <text evidence="1">Belongs to the ComF/GntX family.</text>
</comment>
<accession>A0A0D0X301</accession>
<evidence type="ECO:0000256" key="1">
    <source>
        <dbReference type="ARBA" id="ARBA00008007"/>
    </source>
</evidence>
<dbReference type="InterPro" id="IPR051910">
    <property type="entry name" value="ComF/GntX_DNA_util-trans"/>
</dbReference>
<organism evidence="2 3">
    <name type="scientific">Micromonospora haikouensis</name>
    <dbReference type="NCBI Taxonomy" id="686309"/>
    <lineage>
        <taxon>Bacteria</taxon>
        <taxon>Bacillati</taxon>
        <taxon>Actinomycetota</taxon>
        <taxon>Actinomycetes</taxon>
        <taxon>Micromonosporales</taxon>
        <taxon>Micromonosporaceae</taxon>
        <taxon>Micromonospora</taxon>
    </lineage>
</organism>
<evidence type="ECO:0000313" key="2">
    <source>
        <dbReference type="EMBL" id="KIR65294.1"/>
    </source>
</evidence>
<comment type="caution">
    <text evidence="2">The sequence shown here is derived from an EMBL/GenBank/DDBJ whole genome shotgun (WGS) entry which is preliminary data.</text>
</comment>
<dbReference type="AlphaFoldDB" id="A0A0D0X301"/>